<dbReference type="PANTHER" id="PTHR31435:SF9">
    <property type="entry name" value="PROTEIN NATD1"/>
    <property type="match status" value="1"/>
</dbReference>
<accession>A0A2R5LBQ4</accession>
<evidence type="ECO:0000256" key="1">
    <source>
        <dbReference type="ARBA" id="ARBA00006233"/>
    </source>
</evidence>
<proteinExistence type="inferred from homology"/>
<evidence type="ECO:0000256" key="2">
    <source>
        <dbReference type="ARBA" id="ARBA00020243"/>
    </source>
</evidence>
<evidence type="ECO:0000259" key="4">
    <source>
        <dbReference type="PROSITE" id="PS51729"/>
    </source>
</evidence>
<dbReference type="Pfam" id="PF14542">
    <property type="entry name" value="Acetyltransf_CG"/>
    <property type="match status" value="1"/>
</dbReference>
<evidence type="ECO:0000256" key="3">
    <source>
        <dbReference type="ARBA" id="ARBA00031876"/>
    </source>
</evidence>
<evidence type="ECO:0000313" key="5">
    <source>
        <dbReference type="EMBL" id="MBY06922.1"/>
    </source>
</evidence>
<dbReference type="SUPFAM" id="SSF55729">
    <property type="entry name" value="Acyl-CoA N-acyltransferases (Nat)"/>
    <property type="match status" value="1"/>
</dbReference>
<dbReference type="InterPro" id="IPR016181">
    <property type="entry name" value="Acyl_CoA_acyltransferase"/>
</dbReference>
<organism evidence="5">
    <name type="scientific">Ornithodoros turicata</name>
    <dbReference type="NCBI Taxonomy" id="34597"/>
    <lineage>
        <taxon>Eukaryota</taxon>
        <taxon>Metazoa</taxon>
        <taxon>Ecdysozoa</taxon>
        <taxon>Arthropoda</taxon>
        <taxon>Chelicerata</taxon>
        <taxon>Arachnida</taxon>
        <taxon>Acari</taxon>
        <taxon>Parasitiformes</taxon>
        <taxon>Ixodida</taxon>
        <taxon>Ixodoidea</taxon>
        <taxon>Argasidae</taxon>
        <taxon>Ornithodorinae</taxon>
        <taxon>Ornithodoros</taxon>
    </lineage>
</organism>
<reference evidence="5" key="1">
    <citation type="submission" date="2018-03" db="EMBL/GenBank/DDBJ databases">
        <title>The relapsing fever spirochete Borrelia turicatae persists in the highly oxidative environment of its soft-bodied tick vector.</title>
        <authorList>
            <person name="Bourret T.J."/>
            <person name="Boyle W.K."/>
            <person name="Valenzuela J.G."/>
            <person name="Oliveira F."/>
            <person name="Lopez J.E."/>
        </authorList>
    </citation>
    <scope>NUCLEOTIDE SEQUENCE</scope>
    <source>
        <strain evidence="5">Kansas strain/isolate</strain>
        <tissue evidence="5">Salivary glands</tissue>
    </source>
</reference>
<name>A0A2R5LBQ4_9ACAR</name>
<dbReference type="PANTHER" id="PTHR31435">
    <property type="entry name" value="PROTEIN NATD1"/>
    <property type="match status" value="1"/>
</dbReference>
<protein>
    <recommendedName>
        <fullName evidence="2">Protein NATD1</fullName>
    </recommendedName>
    <alternativeName>
        <fullName evidence="3">N-acetyltransferase domain-containing protein 1</fullName>
    </alternativeName>
</protein>
<dbReference type="EMBL" id="GGLE01002796">
    <property type="protein sequence ID" value="MBY06922.1"/>
    <property type="molecule type" value="Transcribed_RNA"/>
</dbReference>
<dbReference type="AlphaFoldDB" id="A0A2R5LBQ4"/>
<feature type="domain" description="N-acetyltransferase" evidence="4">
    <location>
        <begin position="15"/>
        <end position="103"/>
    </location>
</feature>
<sequence>MSAASRYSSQPFHVEHDEKNKEFFIRLGKDKAVLQYEVVNATTLDLVHTEVPESMRGQGIAKHLAKAAFDHLVERHLKGKLTCTYLAKYARESTNPEYAKHTFL</sequence>
<dbReference type="Gene3D" id="3.40.630.30">
    <property type="match status" value="1"/>
</dbReference>
<dbReference type="InterPro" id="IPR031165">
    <property type="entry name" value="GNAT_YJDJ"/>
</dbReference>
<comment type="similarity">
    <text evidence="1">Belongs to the NATD1 family.</text>
</comment>
<dbReference type="InterPro" id="IPR045057">
    <property type="entry name" value="Gcn5-rel_NAT"/>
</dbReference>
<dbReference type="PROSITE" id="PS51729">
    <property type="entry name" value="GNAT_YJDJ"/>
    <property type="match status" value="1"/>
</dbReference>